<organism evidence="1 2">
    <name type="scientific">Nonomuraea recticatena</name>
    <dbReference type="NCBI Taxonomy" id="46178"/>
    <lineage>
        <taxon>Bacteria</taxon>
        <taxon>Bacillati</taxon>
        <taxon>Actinomycetota</taxon>
        <taxon>Actinomycetes</taxon>
        <taxon>Streptosporangiales</taxon>
        <taxon>Streptosporangiaceae</taxon>
        <taxon>Nonomuraea</taxon>
    </lineage>
</organism>
<keyword evidence="2" id="KW-1185">Reference proteome</keyword>
<protein>
    <submittedName>
        <fullName evidence="1">Uncharacterized protein</fullName>
    </submittedName>
</protein>
<dbReference type="Proteomes" id="UP001501666">
    <property type="component" value="Unassembled WGS sequence"/>
</dbReference>
<reference evidence="1 2" key="1">
    <citation type="journal article" date="2019" name="Int. J. Syst. Evol. Microbiol.">
        <title>The Global Catalogue of Microorganisms (GCM) 10K type strain sequencing project: providing services to taxonomists for standard genome sequencing and annotation.</title>
        <authorList>
            <consortium name="The Broad Institute Genomics Platform"/>
            <consortium name="The Broad Institute Genome Sequencing Center for Infectious Disease"/>
            <person name="Wu L."/>
            <person name="Ma J."/>
        </authorList>
    </citation>
    <scope>NUCLEOTIDE SEQUENCE [LARGE SCALE GENOMIC DNA]</scope>
    <source>
        <strain evidence="1 2">JCM 6835</strain>
    </source>
</reference>
<sequence length="49" mass="5408">MAPITRRPTLGRHPLRVYDFILGCLDGYGLDNGLERLLNGLAAALQERA</sequence>
<gene>
    <name evidence="1" type="ORF">GCM10010412_065770</name>
</gene>
<proteinExistence type="predicted"/>
<name>A0ABN3SN14_9ACTN</name>
<evidence type="ECO:0000313" key="2">
    <source>
        <dbReference type="Proteomes" id="UP001501666"/>
    </source>
</evidence>
<dbReference type="EMBL" id="BAAATE010000021">
    <property type="protein sequence ID" value="GAA2681129.1"/>
    <property type="molecule type" value="Genomic_DNA"/>
</dbReference>
<accession>A0ABN3SN14</accession>
<evidence type="ECO:0000313" key="1">
    <source>
        <dbReference type="EMBL" id="GAA2681129.1"/>
    </source>
</evidence>
<comment type="caution">
    <text evidence="1">The sequence shown here is derived from an EMBL/GenBank/DDBJ whole genome shotgun (WGS) entry which is preliminary data.</text>
</comment>